<feature type="transmembrane region" description="Helical" evidence="4">
    <location>
        <begin position="51"/>
        <end position="69"/>
    </location>
</feature>
<dbReference type="InterPro" id="IPR036259">
    <property type="entry name" value="MFS_trans_sf"/>
</dbReference>
<keyword evidence="6" id="KW-0762">Sugar transport</keyword>
<name>A0AAJ7L454_9ACAR</name>
<feature type="transmembrane region" description="Helical" evidence="4">
    <location>
        <begin position="327"/>
        <end position="349"/>
    </location>
</feature>
<dbReference type="GeneID" id="100907543"/>
<evidence type="ECO:0000256" key="4">
    <source>
        <dbReference type="SAM" id="Phobius"/>
    </source>
</evidence>
<dbReference type="Pfam" id="PF07690">
    <property type="entry name" value="MFS_1"/>
    <property type="match status" value="1"/>
</dbReference>
<reference evidence="6" key="1">
    <citation type="submission" date="2025-08" db="UniProtKB">
        <authorList>
            <consortium name="RefSeq"/>
        </authorList>
    </citation>
    <scope>IDENTIFICATION</scope>
</reference>
<dbReference type="RefSeq" id="XP_018495245.1">
    <property type="nucleotide sequence ID" value="XM_018639729.1"/>
</dbReference>
<dbReference type="PANTHER" id="PTHR23121:SF9">
    <property type="entry name" value="SODIUM-DEPENDENT GLUCOSE TRANSPORTER 1"/>
    <property type="match status" value="1"/>
</dbReference>
<evidence type="ECO:0000313" key="5">
    <source>
        <dbReference type="Proteomes" id="UP000694867"/>
    </source>
</evidence>
<keyword evidence="2 4" id="KW-1133">Transmembrane helix</keyword>
<dbReference type="Gene3D" id="1.20.1250.20">
    <property type="entry name" value="MFS general substrate transporter like domains"/>
    <property type="match status" value="1"/>
</dbReference>
<feature type="transmembrane region" description="Helical" evidence="4">
    <location>
        <begin position="235"/>
        <end position="262"/>
    </location>
</feature>
<evidence type="ECO:0000313" key="6">
    <source>
        <dbReference type="RefSeq" id="XP_018495245.1"/>
    </source>
</evidence>
<dbReference type="GO" id="GO:0022857">
    <property type="term" value="F:transmembrane transporter activity"/>
    <property type="evidence" value="ECO:0007669"/>
    <property type="project" value="InterPro"/>
</dbReference>
<feature type="transmembrane region" description="Helical" evidence="4">
    <location>
        <begin position="389"/>
        <end position="412"/>
    </location>
</feature>
<keyword evidence="5" id="KW-1185">Reference proteome</keyword>
<sequence>MMSTRRKKEIFSTLFVLGNAAMGMINAVIGVTLLDLAEIYDKEIDQISQLYTSRSVGFLIGSLLESFAVNKRNSDMVLISSMIALGLSFAYHPVAHHFWLTHAAALLNGFAGVLFEACSFVVLASYWEKPIFATQMYQLAYGFTAFIFPFIVEPFLSSDDPITQGEIRKHVKSRIYIPYGGIGAFCVLIGLAMAFFKCQKLSPPVQEDGQETGAGVKSEEVKSEEKSLGAFEVSLVFLMSLLSLLSTALETTVSGMITPFVMQSDLRLSKSDGAYLGGIFRLSFFVGRILTVIGYKISLTVIILVSLVFLSFSSAVLLLFVMASPSVVWLATAGLGLGQSTLFGSTISWTCQYINLKHWHMAASMLALSVGNVSPAFLVAPWIDFEPMVFAYATAGLTGTLCVTFLIMLAMVRGKRFWSPNEK</sequence>
<organism evidence="5 6">
    <name type="scientific">Galendromus occidentalis</name>
    <name type="common">western predatory mite</name>
    <dbReference type="NCBI Taxonomy" id="34638"/>
    <lineage>
        <taxon>Eukaryota</taxon>
        <taxon>Metazoa</taxon>
        <taxon>Ecdysozoa</taxon>
        <taxon>Arthropoda</taxon>
        <taxon>Chelicerata</taxon>
        <taxon>Arachnida</taxon>
        <taxon>Acari</taxon>
        <taxon>Parasitiformes</taxon>
        <taxon>Mesostigmata</taxon>
        <taxon>Gamasina</taxon>
        <taxon>Phytoseioidea</taxon>
        <taxon>Phytoseiidae</taxon>
        <taxon>Typhlodrominae</taxon>
        <taxon>Galendromus</taxon>
    </lineage>
</organism>
<feature type="transmembrane region" description="Helical" evidence="4">
    <location>
        <begin position="106"/>
        <end position="127"/>
    </location>
</feature>
<feature type="transmembrane region" description="Helical" evidence="4">
    <location>
        <begin position="176"/>
        <end position="196"/>
    </location>
</feature>
<protein>
    <submittedName>
        <fullName evidence="6">Sodium-dependent glucose transporter 1</fullName>
    </submittedName>
</protein>
<keyword evidence="3 4" id="KW-0472">Membrane</keyword>
<proteinExistence type="predicted"/>
<dbReference type="Proteomes" id="UP000694867">
    <property type="component" value="Unplaced"/>
</dbReference>
<evidence type="ECO:0000256" key="1">
    <source>
        <dbReference type="ARBA" id="ARBA00022692"/>
    </source>
</evidence>
<dbReference type="SUPFAM" id="SSF103473">
    <property type="entry name" value="MFS general substrate transporter"/>
    <property type="match status" value="1"/>
</dbReference>
<evidence type="ECO:0000256" key="3">
    <source>
        <dbReference type="ARBA" id="ARBA00023136"/>
    </source>
</evidence>
<feature type="transmembrane region" description="Helical" evidence="4">
    <location>
        <begin position="301"/>
        <end position="321"/>
    </location>
</feature>
<keyword evidence="6" id="KW-0813">Transport</keyword>
<feature type="transmembrane region" description="Helical" evidence="4">
    <location>
        <begin position="274"/>
        <end position="294"/>
    </location>
</feature>
<dbReference type="PANTHER" id="PTHR23121">
    <property type="entry name" value="SODIUM-DEPENDENT GLUCOSE TRANSPORTER 1"/>
    <property type="match status" value="1"/>
</dbReference>
<dbReference type="AlphaFoldDB" id="A0AAJ7L454"/>
<accession>A0AAJ7L454</accession>
<feature type="transmembrane region" description="Helical" evidence="4">
    <location>
        <begin position="361"/>
        <end position="383"/>
    </location>
</feature>
<evidence type="ECO:0000256" key="2">
    <source>
        <dbReference type="ARBA" id="ARBA00022989"/>
    </source>
</evidence>
<feature type="transmembrane region" description="Helical" evidence="4">
    <location>
        <begin position="139"/>
        <end position="156"/>
    </location>
</feature>
<dbReference type="KEGG" id="goe:100907543"/>
<dbReference type="InterPro" id="IPR011701">
    <property type="entry name" value="MFS"/>
</dbReference>
<feature type="transmembrane region" description="Helical" evidence="4">
    <location>
        <begin position="76"/>
        <end position="94"/>
    </location>
</feature>
<gene>
    <name evidence="6" type="primary">LOC100907543</name>
</gene>
<keyword evidence="1 4" id="KW-0812">Transmembrane</keyword>